<feature type="domain" description="Ancillary SecYEG translocon subunit/Cell division coordinator CpoB TPR" evidence="2">
    <location>
        <begin position="19"/>
        <end position="157"/>
    </location>
</feature>
<feature type="transmembrane region" description="Helical" evidence="1">
    <location>
        <begin position="24"/>
        <end position="48"/>
    </location>
</feature>
<accession>A0ABY8EZY8</accession>
<protein>
    <submittedName>
        <fullName evidence="3">Tetratricopeptide repeat protein</fullName>
    </submittedName>
</protein>
<evidence type="ECO:0000259" key="2">
    <source>
        <dbReference type="Pfam" id="PF09976"/>
    </source>
</evidence>
<evidence type="ECO:0000256" key="1">
    <source>
        <dbReference type="SAM" id="Phobius"/>
    </source>
</evidence>
<sequence length="227" mass="24584">MSDIFREVDEDIRQEKYRRLWDRFGPWVIGVAVLIVVGTGGYRGWLYWQETQAQSAGDKFFEAVRLSEAENYQEAAALYGELESALGGYPALAKLRKATDLANSGQAADALAQFDALSRDAGLTNALKDVAALRAGYLAVDSEDYTGVADRVERLTSDTGPFRAAARELLALSAWKSGEVETAQQWISALEDDPETPAEVSQRVSLLSDVIRASGGAVSPESEGTGQ</sequence>
<reference evidence="3 4" key="1">
    <citation type="submission" date="2023-03" db="EMBL/GenBank/DDBJ databases">
        <title>Roseibium porphyridii sp. nov. and Roseibium rhodosorbium sp. nov. isolated from marine algae, Porphyridium cruentum and Rhodosorus marinus, respectively.</title>
        <authorList>
            <person name="Lee M.W."/>
            <person name="Choi B.J."/>
            <person name="Lee J.K."/>
            <person name="Choi D.G."/>
            <person name="Baek J.H."/>
            <person name="Bayburt H."/>
            <person name="Kim J.M."/>
            <person name="Han D.M."/>
            <person name="Kim K.H."/>
            <person name="Jeon C.O."/>
        </authorList>
    </citation>
    <scope>NUCLEOTIDE SEQUENCE [LARGE SCALE GENOMIC DNA]</scope>
    <source>
        <strain evidence="3 4">KMA01</strain>
    </source>
</reference>
<gene>
    <name evidence="3" type="ORF">K1718_18015</name>
</gene>
<dbReference type="Proteomes" id="UP001209803">
    <property type="component" value="Chromosome"/>
</dbReference>
<dbReference type="RefSeq" id="WP_265681321.1">
    <property type="nucleotide sequence ID" value="NZ_CP120863.1"/>
</dbReference>
<organism evidence="3 4">
    <name type="scientific">Roseibium porphyridii</name>
    <dbReference type="NCBI Taxonomy" id="2866279"/>
    <lineage>
        <taxon>Bacteria</taxon>
        <taxon>Pseudomonadati</taxon>
        <taxon>Pseudomonadota</taxon>
        <taxon>Alphaproteobacteria</taxon>
        <taxon>Hyphomicrobiales</taxon>
        <taxon>Stappiaceae</taxon>
        <taxon>Roseibium</taxon>
    </lineage>
</organism>
<keyword evidence="1" id="KW-1133">Transmembrane helix</keyword>
<proteinExistence type="predicted"/>
<dbReference type="EMBL" id="CP120863">
    <property type="protein sequence ID" value="WFE88054.1"/>
    <property type="molecule type" value="Genomic_DNA"/>
</dbReference>
<keyword evidence="1" id="KW-0472">Membrane</keyword>
<name>A0ABY8EZY8_9HYPH</name>
<evidence type="ECO:0000313" key="3">
    <source>
        <dbReference type="EMBL" id="WFE88054.1"/>
    </source>
</evidence>
<keyword evidence="4" id="KW-1185">Reference proteome</keyword>
<dbReference type="Pfam" id="PF09976">
    <property type="entry name" value="TPR_21"/>
    <property type="match status" value="1"/>
</dbReference>
<dbReference type="InterPro" id="IPR018704">
    <property type="entry name" value="SecYEG/CpoB_TPR"/>
</dbReference>
<keyword evidence="1" id="KW-0812">Transmembrane</keyword>
<evidence type="ECO:0000313" key="4">
    <source>
        <dbReference type="Proteomes" id="UP001209803"/>
    </source>
</evidence>